<dbReference type="PATRIC" id="fig|1447256.3.peg.1904"/>
<dbReference type="Proteomes" id="UP000035514">
    <property type="component" value="Unassembled WGS sequence"/>
</dbReference>
<sequence>MHIKLFVTESNMINILNLDHLVLTVKDIEETVKFYEKLGMKKEIFGKNRVALKYSNQKINLHKLGSEFEPKAKNVKEGSADLCFIVEQNLEDIVLYLQKEKIKIEEGIVERTGANGKIKSIYLRDPDLKRPLNIPCQRNSDRRNPITPELKF</sequence>
<dbReference type="AlphaFoldDB" id="A0A0G9JV77"/>
<dbReference type="Gene3D" id="3.10.180.10">
    <property type="entry name" value="2,3-Dihydroxybiphenyl 1,2-Dioxygenase, domain 1"/>
    <property type="match status" value="1"/>
</dbReference>
<dbReference type="InterPro" id="IPR050383">
    <property type="entry name" value="GlyoxalaseI/FosfomycinResist"/>
</dbReference>
<organism evidence="2 3">
    <name type="scientific">Aliarcobacter butzleri L348</name>
    <dbReference type="NCBI Taxonomy" id="1447256"/>
    <lineage>
        <taxon>Bacteria</taxon>
        <taxon>Pseudomonadati</taxon>
        <taxon>Campylobacterota</taxon>
        <taxon>Epsilonproteobacteria</taxon>
        <taxon>Campylobacterales</taxon>
        <taxon>Arcobacteraceae</taxon>
        <taxon>Aliarcobacter</taxon>
    </lineage>
</organism>
<dbReference type="InterPro" id="IPR029068">
    <property type="entry name" value="Glyas_Bleomycin-R_OHBP_Dase"/>
</dbReference>
<evidence type="ECO:0000259" key="1">
    <source>
        <dbReference type="PROSITE" id="PS51819"/>
    </source>
</evidence>
<proteinExistence type="predicted"/>
<dbReference type="SUPFAM" id="SSF54593">
    <property type="entry name" value="Glyoxalase/Bleomycin resistance protein/Dihydroxybiphenyl dioxygenase"/>
    <property type="match status" value="1"/>
</dbReference>
<evidence type="ECO:0000313" key="2">
    <source>
        <dbReference type="EMBL" id="KLD98161.1"/>
    </source>
</evidence>
<name>A0A0G9JV77_9BACT</name>
<evidence type="ECO:0000313" key="3">
    <source>
        <dbReference type="Proteomes" id="UP000035514"/>
    </source>
</evidence>
<dbReference type="PANTHER" id="PTHR21366">
    <property type="entry name" value="GLYOXALASE FAMILY PROTEIN"/>
    <property type="match status" value="1"/>
</dbReference>
<dbReference type="InterPro" id="IPR037523">
    <property type="entry name" value="VOC_core"/>
</dbReference>
<dbReference type="CDD" id="cd07253">
    <property type="entry name" value="GLOD5"/>
    <property type="match status" value="1"/>
</dbReference>
<dbReference type="PROSITE" id="PS51819">
    <property type="entry name" value="VOC"/>
    <property type="match status" value="1"/>
</dbReference>
<accession>A0A0G9JV77</accession>
<reference evidence="2 3" key="1">
    <citation type="submission" date="2014-01" db="EMBL/GenBank/DDBJ databases">
        <title>Development of a Comparative Genomic Fingerprinting Assay for High Resolution Genotyping of Arcobacter butzleri.</title>
        <authorList>
            <person name="Webb A.L."/>
            <person name="Inglis G.D."/>
            <person name="Kruczkiewicz P."/>
            <person name="Selinger L.B."/>
            <person name="Taboada E.N."/>
        </authorList>
    </citation>
    <scope>NUCLEOTIDE SEQUENCE [LARGE SCALE GENOMIC DNA]</scope>
    <source>
        <strain evidence="2 3">L348</strain>
    </source>
</reference>
<comment type="caution">
    <text evidence="2">The sequence shown here is derived from an EMBL/GenBank/DDBJ whole genome shotgun (WGS) entry which is preliminary data.</text>
</comment>
<gene>
    <name evidence="2" type="ORF">AA20_09740</name>
</gene>
<dbReference type="Pfam" id="PF00903">
    <property type="entry name" value="Glyoxalase"/>
    <property type="match status" value="1"/>
</dbReference>
<feature type="domain" description="VOC" evidence="1">
    <location>
        <begin position="17"/>
        <end position="136"/>
    </location>
</feature>
<dbReference type="PANTHER" id="PTHR21366:SF14">
    <property type="entry name" value="GLYOXALASE DOMAIN-CONTAINING PROTEIN 5"/>
    <property type="match status" value="1"/>
</dbReference>
<protein>
    <submittedName>
        <fullName evidence="2">Virulence protein</fullName>
    </submittedName>
</protein>
<dbReference type="EMBL" id="JAIQ01000133">
    <property type="protein sequence ID" value="KLD98161.1"/>
    <property type="molecule type" value="Genomic_DNA"/>
</dbReference>
<dbReference type="InterPro" id="IPR004360">
    <property type="entry name" value="Glyas_Fos-R_dOase_dom"/>
</dbReference>